<dbReference type="PANTHER" id="PTHR43696">
    <property type="entry name" value="COILED-COIL DOMAIN-CONTAINING PROTEIN 157"/>
    <property type="match status" value="1"/>
</dbReference>
<dbReference type="OrthoDB" id="10051906at2759"/>
<dbReference type="Ensembl" id="ENSSHAT00000044189.1">
    <property type="protein sequence ID" value="ENSSHAP00000026744.1"/>
    <property type="gene ID" value="ENSSHAG00000026844.1"/>
</dbReference>
<protein>
    <recommendedName>
        <fullName evidence="5">Coiled-coil domain containing 157</fullName>
    </recommendedName>
</protein>
<feature type="region of interest" description="Disordered" evidence="2">
    <location>
        <begin position="516"/>
        <end position="593"/>
    </location>
</feature>
<feature type="coiled-coil region" evidence="1">
    <location>
        <begin position="195"/>
        <end position="442"/>
    </location>
</feature>
<dbReference type="FunCoup" id="A0A7N4NRC1">
    <property type="interactions" value="126"/>
</dbReference>
<feature type="region of interest" description="Disordered" evidence="2">
    <location>
        <begin position="598"/>
        <end position="617"/>
    </location>
</feature>
<feature type="coiled-coil region" evidence="1">
    <location>
        <begin position="467"/>
        <end position="504"/>
    </location>
</feature>
<reference evidence="3 4" key="1">
    <citation type="journal article" date="2011" name="Proc. Natl. Acad. Sci. U.S.A.">
        <title>Genetic diversity and population structure of the endangered marsupial Sarcophilus harrisii (Tasmanian devil).</title>
        <authorList>
            <person name="Miller W."/>
            <person name="Hayes V.M."/>
            <person name="Ratan A."/>
            <person name="Petersen D.C."/>
            <person name="Wittekindt N.E."/>
            <person name="Miller J."/>
            <person name="Walenz B."/>
            <person name="Knight J."/>
            <person name="Qi J."/>
            <person name="Zhao F."/>
            <person name="Wang Q."/>
            <person name="Bedoya-Reina O.C."/>
            <person name="Katiyar N."/>
            <person name="Tomsho L.P."/>
            <person name="Kasson L.M."/>
            <person name="Hardie R.A."/>
            <person name="Woodbridge P."/>
            <person name="Tindall E.A."/>
            <person name="Bertelsen M.F."/>
            <person name="Dixon D."/>
            <person name="Pyecroft S."/>
            <person name="Helgen K.M."/>
            <person name="Lesk A.M."/>
            <person name="Pringle T.H."/>
            <person name="Patterson N."/>
            <person name="Zhang Y."/>
            <person name="Kreiss A."/>
            <person name="Woods G.M."/>
            <person name="Jones M.E."/>
            <person name="Schuster S.C."/>
        </authorList>
    </citation>
    <scope>NUCLEOTIDE SEQUENCE [LARGE SCALE GENOMIC DNA]</scope>
</reference>
<dbReference type="InterPro" id="IPR029681">
    <property type="entry name" value="CCDC157"/>
</dbReference>
<dbReference type="KEGG" id="shr:116420858"/>
<gene>
    <name evidence="3" type="primary">LOC116420858</name>
</gene>
<evidence type="ECO:0000313" key="3">
    <source>
        <dbReference type="Ensembl" id="ENSSHAP00000026744.1"/>
    </source>
</evidence>
<evidence type="ECO:0000313" key="4">
    <source>
        <dbReference type="Proteomes" id="UP000007648"/>
    </source>
</evidence>
<dbReference type="PANTHER" id="PTHR43696:SF9">
    <property type="entry name" value="COILED-COIL DOMAIN-CONTAINING PROTEIN 157"/>
    <property type="match status" value="1"/>
</dbReference>
<keyword evidence="4" id="KW-1185">Reference proteome</keyword>
<sequence>MSIGLTVRKYWTSMLKLGELYRQSLPQKKTKPEVSPLLPKHGEPSRTHRFTSKLEASRGGKHKSPETPTPPASCSGTPVPPMPCRSRDASSPRPPGSAASPRTSRSVHSQTVDSALIPCDACSSVQRSLWEVSRALVGLCASQNLPSSLDKFQHLLQGTMGQQLMSVTDLSYWAAEQCKDLARISKHLAALMQAVGPLRAQLAEAERLRRELEQQLQERAGELQEERAEQRRQRVGLQQEQERALAQLGAEKQALLTETSLLKKNVATMTEELKQYQDIIRDLEAKKQEMLEDMSHMVKRSEVAQLEARVQLLTGRLENASQQFGWASTELDKEKAKVDSMIRHQESLQAKQRALLQQLDSLDQEREELRASLEEAEVQQASLEGQLQAARTDREHAEVQLKAHQELLQSLQQEKQGLERTAEELQVTVSKLDQAVQELKERERLLVAFPDLHVPSEAQFESSGNVAEDMRRQVQANDVRIRILEEENGRLRATLAKLKEAAEQGDLRLVPEAQLWSSPSQGQQPAAVSHSRRPSPSASAGRRDRPTSSRPSSEGSLCRPPRAPTVRPNAPPAPRSPRSPLSVTGSSKTSGSNMAYMELRGKGSGKRHLSGSAYLLR</sequence>
<reference evidence="3" key="2">
    <citation type="submission" date="2025-08" db="UniProtKB">
        <authorList>
            <consortium name="Ensembl"/>
        </authorList>
    </citation>
    <scope>IDENTIFICATION</scope>
</reference>
<proteinExistence type="predicted"/>
<feature type="compositionally biased region" description="Low complexity" evidence="2">
    <location>
        <begin position="96"/>
        <end position="106"/>
    </location>
</feature>
<dbReference type="InParanoid" id="A0A7N4NRC1"/>
<accession>A0A7N4NRC1</accession>
<dbReference type="Proteomes" id="UP000007648">
    <property type="component" value="Unassembled WGS sequence"/>
</dbReference>
<dbReference type="GeneTree" id="ENSGT00390000013684"/>
<dbReference type="AlphaFoldDB" id="A0A7N4NRC1"/>
<feature type="compositionally biased region" description="Polar residues" evidence="2">
    <location>
        <begin position="581"/>
        <end position="593"/>
    </location>
</feature>
<evidence type="ECO:0000256" key="1">
    <source>
        <dbReference type="SAM" id="Coils"/>
    </source>
</evidence>
<organism evidence="3 4">
    <name type="scientific">Sarcophilus harrisii</name>
    <name type="common">Tasmanian devil</name>
    <name type="synonym">Sarcophilus laniarius</name>
    <dbReference type="NCBI Taxonomy" id="9305"/>
    <lineage>
        <taxon>Eukaryota</taxon>
        <taxon>Metazoa</taxon>
        <taxon>Chordata</taxon>
        <taxon>Craniata</taxon>
        <taxon>Vertebrata</taxon>
        <taxon>Euteleostomi</taxon>
        <taxon>Mammalia</taxon>
        <taxon>Metatheria</taxon>
        <taxon>Dasyuromorphia</taxon>
        <taxon>Dasyuridae</taxon>
        <taxon>Sarcophilus</taxon>
    </lineage>
</organism>
<feature type="region of interest" description="Disordered" evidence="2">
    <location>
        <begin position="22"/>
        <end position="109"/>
    </location>
</feature>
<name>A0A7N4NRC1_SARHA</name>
<keyword evidence="1" id="KW-0175">Coiled coil</keyword>
<evidence type="ECO:0008006" key="5">
    <source>
        <dbReference type="Google" id="ProtNLM"/>
    </source>
</evidence>
<reference evidence="3" key="3">
    <citation type="submission" date="2025-09" db="UniProtKB">
        <authorList>
            <consortium name="Ensembl"/>
        </authorList>
    </citation>
    <scope>IDENTIFICATION</scope>
</reference>
<evidence type="ECO:0000256" key="2">
    <source>
        <dbReference type="SAM" id="MobiDB-lite"/>
    </source>
</evidence>
<dbReference type="RefSeq" id="XP_031804761.1">
    <property type="nucleotide sequence ID" value="XM_031948901.1"/>
</dbReference>
<feature type="compositionally biased region" description="Low complexity" evidence="2">
    <location>
        <begin position="525"/>
        <end position="540"/>
    </location>
</feature>
<dbReference type="GeneID" id="116420858"/>